<feature type="non-terminal residue" evidence="11">
    <location>
        <position position="85"/>
    </location>
</feature>
<reference evidence="11 12" key="1">
    <citation type="submission" date="2016-06" db="EMBL/GenBank/DDBJ databases">
        <title>The Draft Genome Sequence and Annotation of the Desert Woodrat Neotoma lepida.</title>
        <authorList>
            <person name="Campbell M."/>
            <person name="Oakeson K.F."/>
            <person name="Yandell M."/>
            <person name="Halpert J.R."/>
            <person name="Dearing D."/>
        </authorList>
    </citation>
    <scope>NUCLEOTIDE SEQUENCE [LARGE SCALE GENOMIC DNA]</scope>
    <source>
        <strain evidence="11">417</strain>
        <tissue evidence="11">Liver</tissue>
    </source>
</reference>
<keyword evidence="2" id="KW-1003">Cell membrane</keyword>
<dbReference type="PROSITE" id="PS50259">
    <property type="entry name" value="G_PROTEIN_RECEP_F3_4"/>
    <property type="match status" value="1"/>
</dbReference>
<evidence type="ECO:0000256" key="6">
    <source>
        <dbReference type="ARBA" id="ARBA00023136"/>
    </source>
</evidence>
<keyword evidence="5" id="KW-0297">G-protein coupled receptor</keyword>
<keyword evidence="8" id="KW-0807">Transducer</keyword>
<dbReference type="PANTHER" id="PTHR24061">
    <property type="entry name" value="CALCIUM-SENSING RECEPTOR-RELATED"/>
    <property type="match status" value="1"/>
</dbReference>
<dbReference type="InterPro" id="IPR000068">
    <property type="entry name" value="GPCR_3_Ca_sens_rcpt-rel"/>
</dbReference>
<evidence type="ECO:0000313" key="11">
    <source>
        <dbReference type="EMBL" id="OBS75512.1"/>
    </source>
</evidence>
<evidence type="ECO:0000313" key="12">
    <source>
        <dbReference type="Proteomes" id="UP000092124"/>
    </source>
</evidence>
<evidence type="ECO:0000256" key="8">
    <source>
        <dbReference type="ARBA" id="ARBA00023224"/>
    </source>
</evidence>
<gene>
    <name evidence="11" type="ORF">A6R68_18036</name>
</gene>
<keyword evidence="4 9" id="KW-1133">Transmembrane helix</keyword>
<dbReference type="STRING" id="56216.A0A1A6HCZ8"/>
<dbReference type="OrthoDB" id="5984008at2759"/>
<dbReference type="Pfam" id="PF00003">
    <property type="entry name" value="7tm_3"/>
    <property type="match status" value="1"/>
</dbReference>
<evidence type="ECO:0000256" key="2">
    <source>
        <dbReference type="ARBA" id="ARBA00022475"/>
    </source>
</evidence>
<evidence type="ECO:0000256" key="1">
    <source>
        <dbReference type="ARBA" id="ARBA00004651"/>
    </source>
</evidence>
<dbReference type="GO" id="GO:0005886">
    <property type="term" value="C:plasma membrane"/>
    <property type="evidence" value="ECO:0007669"/>
    <property type="project" value="UniProtKB-SubCell"/>
</dbReference>
<proteinExistence type="predicted"/>
<evidence type="ECO:0000256" key="9">
    <source>
        <dbReference type="SAM" id="Phobius"/>
    </source>
</evidence>
<keyword evidence="3 9" id="KW-0812">Transmembrane</keyword>
<feature type="transmembrane region" description="Helical" evidence="9">
    <location>
        <begin position="64"/>
        <end position="84"/>
    </location>
</feature>
<organism evidence="11 12">
    <name type="scientific">Neotoma lepida</name>
    <name type="common">Desert woodrat</name>
    <dbReference type="NCBI Taxonomy" id="56216"/>
    <lineage>
        <taxon>Eukaryota</taxon>
        <taxon>Metazoa</taxon>
        <taxon>Chordata</taxon>
        <taxon>Craniata</taxon>
        <taxon>Vertebrata</taxon>
        <taxon>Euteleostomi</taxon>
        <taxon>Mammalia</taxon>
        <taxon>Eutheria</taxon>
        <taxon>Euarchontoglires</taxon>
        <taxon>Glires</taxon>
        <taxon>Rodentia</taxon>
        <taxon>Myomorpha</taxon>
        <taxon>Muroidea</taxon>
        <taxon>Cricetidae</taxon>
        <taxon>Neotominae</taxon>
        <taxon>Neotoma</taxon>
    </lineage>
</organism>
<evidence type="ECO:0000256" key="4">
    <source>
        <dbReference type="ARBA" id="ARBA00022989"/>
    </source>
</evidence>
<protein>
    <recommendedName>
        <fullName evidence="10">G-protein coupled receptors family 3 profile domain-containing protein</fullName>
    </recommendedName>
</protein>
<feature type="transmembrane region" description="Helical" evidence="9">
    <location>
        <begin position="30"/>
        <end position="52"/>
    </location>
</feature>
<evidence type="ECO:0000256" key="5">
    <source>
        <dbReference type="ARBA" id="ARBA00023040"/>
    </source>
</evidence>
<dbReference type="AlphaFoldDB" id="A0A1A6HCZ8"/>
<keyword evidence="7" id="KW-0675">Receptor</keyword>
<keyword evidence="12" id="KW-1185">Reference proteome</keyword>
<comment type="caution">
    <text evidence="11">The sequence shown here is derived from an EMBL/GenBank/DDBJ whole genome shotgun (WGS) entry which is preliminary data.</text>
</comment>
<sequence length="85" mass="9301">MSDMDQCVKCPDDEYANPGGNHCLKKVQTIFAVVFTVAASTVLAKTITVVLAFKVTTPGRRMKWLLVSGAPNFIILICTMIQLII</sequence>
<feature type="domain" description="G-protein coupled receptors family 3 profile" evidence="10">
    <location>
        <begin position="28"/>
        <end position="85"/>
    </location>
</feature>
<evidence type="ECO:0000259" key="10">
    <source>
        <dbReference type="PROSITE" id="PS50259"/>
    </source>
</evidence>
<name>A0A1A6HCZ8_NEOLE</name>
<dbReference type="PANTHER" id="PTHR24061:SF545">
    <property type="entry name" value="VOMERONASAL 2, RECEPTOR 118-RELATED"/>
    <property type="match status" value="1"/>
</dbReference>
<keyword evidence="6 9" id="KW-0472">Membrane</keyword>
<accession>A0A1A6HCZ8</accession>
<evidence type="ECO:0000256" key="7">
    <source>
        <dbReference type="ARBA" id="ARBA00023170"/>
    </source>
</evidence>
<dbReference type="EMBL" id="LZPO01037024">
    <property type="protein sequence ID" value="OBS75512.1"/>
    <property type="molecule type" value="Genomic_DNA"/>
</dbReference>
<dbReference type="GO" id="GO:0004930">
    <property type="term" value="F:G protein-coupled receptor activity"/>
    <property type="evidence" value="ECO:0007669"/>
    <property type="project" value="UniProtKB-KW"/>
</dbReference>
<dbReference type="InterPro" id="IPR017978">
    <property type="entry name" value="GPCR_3_C"/>
</dbReference>
<comment type="subcellular location">
    <subcellularLocation>
        <location evidence="1">Cell membrane</location>
        <topology evidence="1">Multi-pass membrane protein</topology>
    </subcellularLocation>
</comment>
<evidence type="ECO:0000256" key="3">
    <source>
        <dbReference type="ARBA" id="ARBA00022692"/>
    </source>
</evidence>
<dbReference type="Proteomes" id="UP000092124">
    <property type="component" value="Unassembled WGS sequence"/>
</dbReference>